<dbReference type="GO" id="GO:0003677">
    <property type="term" value="F:DNA binding"/>
    <property type="evidence" value="ECO:0007669"/>
    <property type="project" value="UniProtKB-KW"/>
</dbReference>
<keyword evidence="7" id="KW-1185">Reference proteome</keyword>
<dbReference type="SUPFAM" id="SSF46785">
    <property type="entry name" value="Winged helix' DNA-binding domain"/>
    <property type="match status" value="1"/>
</dbReference>
<dbReference type="Proteomes" id="UP001429580">
    <property type="component" value="Unassembled WGS sequence"/>
</dbReference>
<keyword evidence="3" id="KW-0804">Transcription</keyword>
<dbReference type="EMBL" id="JAASQI010000001">
    <property type="protein sequence ID" value="NIJ56498.1"/>
    <property type="molecule type" value="Genomic_DNA"/>
</dbReference>
<dbReference type="SMART" id="SM00347">
    <property type="entry name" value="HTH_MARR"/>
    <property type="match status" value="1"/>
</dbReference>
<dbReference type="PROSITE" id="PS50995">
    <property type="entry name" value="HTH_MARR_2"/>
    <property type="match status" value="1"/>
</dbReference>
<protein>
    <submittedName>
        <fullName evidence="6">DNA-binding MarR family transcriptional regulator</fullName>
    </submittedName>
</protein>
<reference evidence="6 7" key="1">
    <citation type="submission" date="2020-03" db="EMBL/GenBank/DDBJ databases">
        <title>Genomic Encyclopedia of Type Strains, Phase IV (KMG-IV): sequencing the most valuable type-strain genomes for metagenomic binning, comparative biology and taxonomic classification.</title>
        <authorList>
            <person name="Goeker M."/>
        </authorList>
    </citation>
    <scope>NUCLEOTIDE SEQUENCE [LARGE SCALE GENOMIC DNA]</scope>
    <source>
        <strain evidence="6 7">DSM 103870</strain>
    </source>
</reference>
<accession>A0ABX0UU55</accession>
<dbReference type="Pfam" id="PF01047">
    <property type="entry name" value="MarR"/>
    <property type="match status" value="1"/>
</dbReference>
<gene>
    <name evidence="6" type="ORF">FHS82_000311</name>
</gene>
<dbReference type="PRINTS" id="PR00598">
    <property type="entry name" value="HTHMARR"/>
</dbReference>
<evidence type="ECO:0000256" key="1">
    <source>
        <dbReference type="ARBA" id="ARBA00023015"/>
    </source>
</evidence>
<evidence type="ECO:0000313" key="7">
    <source>
        <dbReference type="Proteomes" id="UP001429580"/>
    </source>
</evidence>
<evidence type="ECO:0000313" key="6">
    <source>
        <dbReference type="EMBL" id="NIJ56498.1"/>
    </source>
</evidence>
<evidence type="ECO:0000256" key="2">
    <source>
        <dbReference type="ARBA" id="ARBA00023125"/>
    </source>
</evidence>
<dbReference type="PANTHER" id="PTHR42756:SF1">
    <property type="entry name" value="TRANSCRIPTIONAL REPRESSOR OF EMRAB OPERON"/>
    <property type="match status" value="1"/>
</dbReference>
<evidence type="ECO:0000256" key="3">
    <source>
        <dbReference type="ARBA" id="ARBA00023163"/>
    </source>
</evidence>
<name>A0ABX0UU55_9HYPH</name>
<dbReference type="InterPro" id="IPR036390">
    <property type="entry name" value="WH_DNA-bd_sf"/>
</dbReference>
<dbReference type="InterPro" id="IPR036388">
    <property type="entry name" value="WH-like_DNA-bd_sf"/>
</dbReference>
<sequence>MTDTPAEPLALSRFLPYRLNVLAHVVAGGLDRIYTERFGFGIPEWRLIATLGEFGPMTARDIGAHSQMHKTKVSRAVATLEERGLLLRRPNERDRREAFLSLTEKGASTYAMIVPTALEYSQQLTEGLPEADLEAFERIIAHLMERAGIDSAEPLDGAGDPDPSARRSAAS</sequence>
<evidence type="ECO:0000259" key="5">
    <source>
        <dbReference type="PROSITE" id="PS50995"/>
    </source>
</evidence>
<dbReference type="RefSeq" id="WP_166948032.1">
    <property type="nucleotide sequence ID" value="NZ_JAASQI010000001.1"/>
</dbReference>
<dbReference type="Gene3D" id="1.10.10.10">
    <property type="entry name" value="Winged helix-like DNA-binding domain superfamily/Winged helix DNA-binding domain"/>
    <property type="match status" value="1"/>
</dbReference>
<feature type="region of interest" description="Disordered" evidence="4">
    <location>
        <begin position="150"/>
        <end position="171"/>
    </location>
</feature>
<feature type="domain" description="HTH marR-type" evidence="5">
    <location>
        <begin position="12"/>
        <end position="145"/>
    </location>
</feature>
<organism evidence="6 7">
    <name type="scientific">Pseudochelatococcus lubricantis</name>
    <dbReference type="NCBI Taxonomy" id="1538102"/>
    <lineage>
        <taxon>Bacteria</taxon>
        <taxon>Pseudomonadati</taxon>
        <taxon>Pseudomonadota</taxon>
        <taxon>Alphaproteobacteria</taxon>
        <taxon>Hyphomicrobiales</taxon>
        <taxon>Chelatococcaceae</taxon>
        <taxon>Pseudochelatococcus</taxon>
    </lineage>
</organism>
<proteinExistence type="predicted"/>
<evidence type="ECO:0000256" key="4">
    <source>
        <dbReference type="SAM" id="MobiDB-lite"/>
    </source>
</evidence>
<dbReference type="PANTHER" id="PTHR42756">
    <property type="entry name" value="TRANSCRIPTIONAL REGULATOR, MARR"/>
    <property type="match status" value="1"/>
</dbReference>
<dbReference type="InterPro" id="IPR000835">
    <property type="entry name" value="HTH_MarR-typ"/>
</dbReference>
<comment type="caution">
    <text evidence="6">The sequence shown here is derived from an EMBL/GenBank/DDBJ whole genome shotgun (WGS) entry which is preliminary data.</text>
</comment>
<keyword evidence="1" id="KW-0805">Transcription regulation</keyword>
<keyword evidence="2 6" id="KW-0238">DNA-binding</keyword>